<protein>
    <submittedName>
        <fullName evidence="1">Uncharacterized protein</fullName>
    </submittedName>
</protein>
<gene>
    <name evidence="1" type="ORF">HNQ99_000282</name>
</gene>
<evidence type="ECO:0000313" key="1">
    <source>
        <dbReference type="EMBL" id="MBB4640002.1"/>
    </source>
</evidence>
<accession>A0A840HPM6</accession>
<proteinExistence type="predicted"/>
<reference evidence="1 2" key="1">
    <citation type="submission" date="2020-08" db="EMBL/GenBank/DDBJ databases">
        <title>Genomic Encyclopedia of Type Strains, Phase IV (KMG-IV): sequencing the most valuable type-strain genomes for metagenomic binning, comparative biology and taxonomic classification.</title>
        <authorList>
            <person name="Goeker M."/>
        </authorList>
    </citation>
    <scope>NUCLEOTIDE SEQUENCE [LARGE SCALE GENOMIC DNA]</scope>
    <source>
        <strain evidence="1 2">DSM 7465</strain>
    </source>
</reference>
<keyword evidence="2" id="KW-1185">Reference proteome</keyword>
<dbReference type="AlphaFoldDB" id="A0A840HPM6"/>
<dbReference type="RefSeq" id="WP_184473846.1">
    <property type="nucleotide sequence ID" value="NZ_JACHOV010000001.1"/>
</dbReference>
<name>A0A840HPM6_9SPHN</name>
<sequence>MRRTIAIGSATILFATGNSAALAREYYYFYKPNVSRDEYVADRSECDRLSGGVTAKGAGLPSTYYMPRNSNLTAGQNAIAAGLAGLFTGLMSGSAVRKTTNTVERTCMADKGYLRYAVDKLVVKNIEKLSRIEDRVEHYFALATAGLPVGKRIVE</sequence>
<dbReference type="Proteomes" id="UP000575068">
    <property type="component" value="Unassembled WGS sequence"/>
</dbReference>
<organism evidence="1 2">
    <name type="scientific">Rhizorhapis suberifaciens</name>
    <name type="common">corky root of lettuce</name>
    <dbReference type="NCBI Taxonomy" id="13656"/>
    <lineage>
        <taxon>Bacteria</taxon>
        <taxon>Pseudomonadati</taxon>
        <taxon>Pseudomonadota</taxon>
        <taxon>Alphaproteobacteria</taxon>
        <taxon>Sphingomonadales</taxon>
        <taxon>Sphingomonadaceae</taxon>
        <taxon>Rhizorhapis</taxon>
    </lineage>
</organism>
<evidence type="ECO:0000313" key="2">
    <source>
        <dbReference type="Proteomes" id="UP000575068"/>
    </source>
</evidence>
<comment type="caution">
    <text evidence="1">The sequence shown here is derived from an EMBL/GenBank/DDBJ whole genome shotgun (WGS) entry which is preliminary data.</text>
</comment>
<dbReference type="EMBL" id="JACHOV010000001">
    <property type="protein sequence ID" value="MBB4640002.1"/>
    <property type="molecule type" value="Genomic_DNA"/>
</dbReference>